<dbReference type="Gene3D" id="3.30.565.10">
    <property type="entry name" value="Histidine kinase-like ATPase, C-terminal domain"/>
    <property type="match status" value="1"/>
</dbReference>
<dbReference type="RefSeq" id="WP_344611733.1">
    <property type="nucleotide sequence ID" value="NZ_BAAARV010000016.1"/>
</dbReference>
<keyword evidence="4" id="KW-0808">Transferase</keyword>
<evidence type="ECO:0000313" key="11">
    <source>
        <dbReference type="EMBL" id="GAA2336706.1"/>
    </source>
</evidence>
<comment type="catalytic activity">
    <reaction evidence="1">
        <text>ATP + protein L-histidine = ADP + protein N-phospho-L-histidine.</text>
        <dbReference type="EC" id="2.7.13.3"/>
    </reaction>
</comment>
<protein>
    <recommendedName>
        <fullName evidence="2">histidine kinase</fullName>
        <ecNumber evidence="2">2.7.13.3</ecNumber>
    </recommendedName>
</protein>
<dbReference type="Proteomes" id="UP001501444">
    <property type="component" value="Unassembled WGS sequence"/>
</dbReference>
<evidence type="ECO:0000256" key="2">
    <source>
        <dbReference type="ARBA" id="ARBA00012438"/>
    </source>
</evidence>
<evidence type="ECO:0000259" key="10">
    <source>
        <dbReference type="Pfam" id="PF07730"/>
    </source>
</evidence>
<keyword evidence="12" id="KW-1185">Reference proteome</keyword>
<dbReference type="EC" id="2.7.13.3" evidence="2"/>
<keyword evidence="5" id="KW-0547">Nucleotide-binding</keyword>
<keyword evidence="9" id="KW-0812">Transmembrane</keyword>
<keyword evidence="6 11" id="KW-0418">Kinase</keyword>
<organism evidence="11 12">
    <name type="scientific">Dactylosporangium salmoneum</name>
    <dbReference type="NCBI Taxonomy" id="53361"/>
    <lineage>
        <taxon>Bacteria</taxon>
        <taxon>Bacillati</taxon>
        <taxon>Actinomycetota</taxon>
        <taxon>Actinomycetes</taxon>
        <taxon>Micromonosporales</taxon>
        <taxon>Micromonosporaceae</taxon>
        <taxon>Dactylosporangium</taxon>
    </lineage>
</organism>
<keyword evidence="9" id="KW-0472">Membrane</keyword>
<feature type="transmembrane region" description="Helical" evidence="9">
    <location>
        <begin position="147"/>
        <end position="166"/>
    </location>
</feature>
<evidence type="ECO:0000256" key="9">
    <source>
        <dbReference type="SAM" id="Phobius"/>
    </source>
</evidence>
<evidence type="ECO:0000256" key="4">
    <source>
        <dbReference type="ARBA" id="ARBA00022679"/>
    </source>
</evidence>
<dbReference type="InterPro" id="IPR050482">
    <property type="entry name" value="Sensor_HK_TwoCompSys"/>
</dbReference>
<name>A0ABP5SQT4_9ACTN</name>
<feature type="transmembrane region" description="Helical" evidence="9">
    <location>
        <begin position="56"/>
        <end position="75"/>
    </location>
</feature>
<feature type="transmembrane region" description="Helical" evidence="9">
    <location>
        <begin position="27"/>
        <end position="44"/>
    </location>
</feature>
<dbReference type="PANTHER" id="PTHR24421:SF10">
    <property type="entry name" value="NITRATE_NITRITE SENSOR PROTEIN NARQ"/>
    <property type="match status" value="1"/>
</dbReference>
<dbReference type="SUPFAM" id="SSF55874">
    <property type="entry name" value="ATPase domain of HSP90 chaperone/DNA topoisomerase II/histidine kinase"/>
    <property type="match status" value="1"/>
</dbReference>
<evidence type="ECO:0000256" key="7">
    <source>
        <dbReference type="ARBA" id="ARBA00022840"/>
    </source>
</evidence>
<dbReference type="EMBL" id="BAAARV010000016">
    <property type="protein sequence ID" value="GAA2336706.1"/>
    <property type="molecule type" value="Genomic_DNA"/>
</dbReference>
<feature type="transmembrane region" description="Helical" evidence="9">
    <location>
        <begin position="106"/>
        <end position="127"/>
    </location>
</feature>
<dbReference type="InterPro" id="IPR011712">
    <property type="entry name" value="Sig_transdc_His_kin_sub3_dim/P"/>
</dbReference>
<keyword evidence="9" id="KW-1133">Transmembrane helix</keyword>
<evidence type="ECO:0000256" key="5">
    <source>
        <dbReference type="ARBA" id="ARBA00022741"/>
    </source>
</evidence>
<dbReference type="CDD" id="cd16917">
    <property type="entry name" value="HATPase_UhpB-NarQ-NarX-like"/>
    <property type="match status" value="1"/>
</dbReference>
<keyword evidence="8" id="KW-0902">Two-component regulatory system</keyword>
<evidence type="ECO:0000256" key="1">
    <source>
        <dbReference type="ARBA" id="ARBA00000085"/>
    </source>
</evidence>
<feature type="domain" description="Signal transduction histidine kinase subgroup 3 dimerisation and phosphoacceptor" evidence="10">
    <location>
        <begin position="192"/>
        <end position="257"/>
    </location>
</feature>
<keyword evidence="7" id="KW-0067">ATP-binding</keyword>
<comment type="caution">
    <text evidence="11">The sequence shown here is derived from an EMBL/GenBank/DDBJ whole genome shotgun (WGS) entry which is preliminary data.</text>
</comment>
<proteinExistence type="predicted"/>
<evidence type="ECO:0000256" key="6">
    <source>
        <dbReference type="ARBA" id="ARBA00022777"/>
    </source>
</evidence>
<evidence type="ECO:0000313" key="12">
    <source>
        <dbReference type="Proteomes" id="UP001501444"/>
    </source>
</evidence>
<accession>A0ABP5SQT4</accession>
<evidence type="ECO:0000256" key="8">
    <source>
        <dbReference type="ARBA" id="ARBA00023012"/>
    </source>
</evidence>
<dbReference type="GO" id="GO:0016301">
    <property type="term" value="F:kinase activity"/>
    <property type="evidence" value="ECO:0007669"/>
    <property type="project" value="UniProtKB-KW"/>
</dbReference>
<dbReference type="PANTHER" id="PTHR24421">
    <property type="entry name" value="NITRATE/NITRITE SENSOR PROTEIN NARX-RELATED"/>
    <property type="match status" value="1"/>
</dbReference>
<dbReference type="InterPro" id="IPR036890">
    <property type="entry name" value="HATPase_C_sf"/>
</dbReference>
<sequence length="385" mass="40295">MTTGAASAAMPQTERVYQVTDRQIARWRQLRSLVFLVILTVAIFQDEPRPGLTGRGLALLAGVVVGAAAWLAMTLRLGPRLQPWATGVCMATGIFMTAARPGGYGAAYTLAAVTMATASLPLIQAAIQTGVATAALIVTHALVGTPLESIVIWAGVMLVVLLLGTIRREREARAEQDKALAGEQARTAALAERARLAREIHDVLAHSLSALSVQLETAAALLERDRAADAAVIVDKAGRLARDGLTETRRAVSALRGDPVPLPELVAELAAGYRTDLDAPATFAVDGDPRELTPEAGLALFRGAQEALTNVRKHAPGSAVELRLEYLPEAVRLTVRNHGPAGPPTTGLSSGYGLTGLRERAELAGGTVEAGPCGGGWLVDVKMPA</sequence>
<keyword evidence="3" id="KW-0597">Phosphoprotein</keyword>
<dbReference type="Gene3D" id="1.20.5.1930">
    <property type="match status" value="1"/>
</dbReference>
<gene>
    <name evidence="11" type="ORF">GCM10010170_017280</name>
</gene>
<evidence type="ECO:0000256" key="3">
    <source>
        <dbReference type="ARBA" id="ARBA00022553"/>
    </source>
</evidence>
<dbReference type="Pfam" id="PF07730">
    <property type="entry name" value="HisKA_3"/>
    <property type="match status" value="1"/>
</dbReference>
<reference evidence="12" key="1">
    <citation type="journal article" date="2019" name="Int. J. Syst. Evol. Microbiol.">
        <title>The Global Catalogue of Microorganisms (GCM) 10K type strain sequencing project: providing services to taxonomists for standard genome sequencing and annotation.</title>
        <authorList>
            <consortium name="The Broad Institute Genomics Platform"/>
            <consortium name="The Broad Institute Genome Sequencing Center for Infectious Disease"/>
            <person name="Wu L."/>
            <person name="Ma J."/>
        </authorList>
    </citation>
    <scope>NUCLEOTIDE SEQUENCE [LARGE SCALE GENOMIC DNA]</scope>
    <source>
        <strain evidence="12">JCM 3272</strain>
    </source>
</reference>